<evidence type="ECO:0000313" key="4">
    <source>
        <dbReference type="Proteomes" id="UP000664122"/>
    </source>
</evidence>
<dbReference type="InterPro" id="IPR006094">
    <property type="entry name" value="Oxid_FAD_bind_N"/>
</dbReference>
<organism evidence="3 4">
    <name type="scientific">Jiella flava</name>
    <dbReference type="NCBI Taxonomy" id="2816857"/>
    <lineage>
        <taxon>Bacteria</taxon>
        <taxon>Pseudomonadati</taxon>
        <taxon>Pseudomonadota</taxon>
        <taxon>Alphaproteobacteria</taxon>
        <taxon>Hyphomicrobiales</taxon>
        <taxon>Aurantimonadaceae</taxon>
        <taxon>Jiella</taxon>
    </lineage>
</organism>
<dbReference type="SUPFAM" id="SSF56176">
    <property type="entry name" value="FAD-binding/transporter-associated domain-like"/>
    <property type="match status" value="1"/>
</dbReference>
<evidence type="ECO:0000313" key="3">
    <source>
        <dbReference type="EMBL" id="MBO0664353.1"/>
    </source>
</evidence>
<dbReference type="PROSITE" id="PS51387">
    <property type="entry name" value="FAD_PCMH"/>
    <property type="match status" value="1"/>
</dbReference>
<feature type="domain" description="FAD-binding PCMH-type" evidence="2">
    <location>
        <begin position="10"/>
        <end position="185"/>
    </location>
</feature>
<keyword evidence="1" id="KW-0274">FAD</keyword>
<protein>
    <submittedName>
        <fullName evidence="3">FAD-binding oxidoreductase</fullName>
    </submittedName>
</protein>
<dbReference type="InterPro" id="IPR016166">
    <property type="entry name" value="FAD-bd_PCMH"/>
</dbReference>
<dbReference type="Gene3D" id="3.30.465.10">
    <property type="match status" value="1"/>
</dbReference>
<name>A0A939JTT7_9HYPH</name>
<proteinExistence type="predicted"/>
<dbReference type="PANTHER" id="PTHR43762:SF1">
    <property type="entry name" value="D-ARABINONO-1,4-LACTONE OXIDASE"/>
    <property type="match status" value="1"/>
</dbReference>
<dbReference type="PANTHER" id="PTHR43762">
    <property type="entry name" value="L-GULONOLACTONE OXIDASE"/>
    <property type="match status" value="1"/>
</dbReference>
<comment type="caution">
    <text evidence="3">The sequence shown here is derived from an EMBL/GenBank/DDBJ whole genome shotgun (WGS) entry which is preliminary data.</text>
</comment>
<dbReference type="Pfam" id="PF01565">
    <property type="entry name" value="FAD_binding_4"/>
    <property type="match status" value="1"/>
</dbReference>
<sequence length="478" mass="51624">MRKAGGEAHQSWGRLRPIERAATPAAAANWRAMAERGAAGYLPFGNGRSYGDSCHNDAGVLLDARRAMAPKILDFDPATGCLTAEAGVLLAEITEAVAPYGWFLPVTPGTQFVTLGGAIANDVHGKNHHLRGTFGRWVEAIELQRSDRGRLTLSAEENADLFAATIAGMGLTGLICQATIRLIAVPSLSIVETTARFDRLADYFAIADEADAHHEYAVAWIDSLASGRQLGRGHLITGDHAPNGERGGAPRGRLASVPFTPPISPLTGPFLKLFNEVYFRKIKAGTHSRVVPFAGFFYPLDRIGAWNRLYGAKGLHQHQSVIPAGDAEAVVRALITTAQRHRHGSFLTVLKRFGALASPGLMSFPRPGYTLTLDFPHRGAATLALLGELDRITVEAGGAVNPYKDARMSAATFAAGFPQWRKLETLRDPAMMSDFWRRTAMAILNSSQDYPGDVENVNAQQSRSFTMASGMLPKRRAS</sequence>
<dbReference type="RefSeq" id="WP_207259269.1">
    <property type="nucleotide sequence ID" value="NZ_JAFMPP010000020.1"/>
</dbReference>
<keyword evidence="1" id="KW-0285">Flavoprotein</keyword>
<dbReference type="InterPro" id="IPR010031">
    <property type="entry name" value="FAD_lactone_oxidase-like"/>
</dbReference>
<dbReference type="InterPro" id="IPR016169">
    <property type="entry name" value="FAD-bd_PCMH_sub2"/>
</dbReference>
<evidence type="ECO:0000256" key="1">
    <source>
        <dbReference type="ARBA" id="ARBA00022827"/>
    </source>
</evidence>
<dbReference type="GO" id="GO:0003885">
    <property type="term" value="F:D-arabinono-1,4-lactone oxidase activity"/>
    <property type="evidence" value="ECO:0007669"/>
    <property type="project" value="TreeGrafter"/>
</dbReference>
<keyword evidence="4" id="KW-1185">Reference proteome</keyword>
<dbReference type="InterPro" id="IPR036318">
    <property type="entry name" value="FAD-bd_PCMH-like_sf"/>
</dbReference>
<dbReference type="AlphaFoldDB" id="A0A939JTT7"/>
<dbReference type="EMBL" id="JAFMPP010000020">
    <property type="protein sequence ID" value="MBO0664353.1"/>
    <property type="molecule type" value="Genomic_DNA"/>
</dbReference>
<dbReference type="GO" id="GO:0071949">
    <property type="term" value="F:FAD binding"/>
    <property type="evidence" value="ECO:0007669"/>
    <property type="project" value="InterPro"/>
</dbReference>
<gene>
    <name evidence="3" type="ORF">J1C48_17370</name>
</gene>
<dbReference type="Proteomes" id="UP000664122">
    <property type="component" value="Unassembled WGS sequence"/>
</dbReference>
<evidence type="ECO:0000259" key="2">
    <source>
        <dbReference type="PROSITE" id="PS51387"/>
    </source>
</evidence>
<accession>A0A939JTT7</accession>
<reference evidence="3" key="1">
    <citation type="submission" date="2021-03" db="EMBL/GenBank/DDBJ databases">
        <title>Whole genome sequence of Jiella sp. CQZ9-1.</title>
        <authorList>
            <person name="Tuo L."/>
        </authorList>
    </citation>
    <scope>NUCLEOTIDE SEQUENCE</scope>
    <source>
        <strain evidence="3">CQZ9-1</strain>
    </source>
</reference>